<accession>A0A8J4D8K9</accession>
<evidence type="ECO:0000313" key="3">
    <source>
        <dbReference type="Proteomes" id="UP000722791"/>
    </source>
</evidence>
<dbReference type="Pfam" id="PF01789">
    <property type="entry name" value="PsbP"/>
    <property type="match status" value="1"/>
</dbReference>
<dbReference type="GO" id="GO:0019898">
    <property type="term" value="C:extrinsic component of membrane"/>
    <property type="evidence" value="ECO:0007669"/>
    <property type="project" value="InterPro"/>
</dbReference>
<organism evidence="2 3">
    <name type="scientific">Volvox reticuliferus</name>
    <dbReference type="NCBI Taxonomy" id="1737510"/>
    <lineage>
        <taxon>Eukaryota</taxon>
        <taxon>Viridiplantae</taxon>
        <taxon>Chlorophyta</taxon>
        <taxon>core chlorophytes</taxon>
        <taxon>Chlorophyceae</taxon>
        <taxon>CS clade</taxon>
        <taxon>Chlamydomonadales</taxon>
        <taxon>Volvocaceae</taxon>
        <taxon>Volvox</taxon>
    </lineage>
</organism>
<dbReference type="NCBIfam" id="NF040946">
    <property type="entry name" value="PSII_PsbP"/>
    <property type="match status" value="1"/>
</dbReference>
<protein>
    <recommendedName>
        <fullName evidence="1">PsbP C-terminal domain-containing protein</fullName>
    </recommendedName>
</protein>
<sequence length="238" mass="26460">TSHMKLCQPQVSVPYFVFGERTMALKASYSSRQVSPHAFGYKRPLPHAGRVVRCHATGDIGRREFLQAASAAVLLSASPAFAAKAPKGYNPVEDLQDAYKFLYPFGWQEVAVKGADVVYKDVVEPLESVSVTLTATDKNDITEFGDLDTVAETLAKDVLTAPGTEVKLVSTSQRELKGHNYYEIEFTATNPRYTRHQLAVVACNNGTFYTLTTGANERRWDKMKEKLQTTVRSFQLLN</sequence>
<dbReference type="AlphaFoldDB" id="A0A8J4D8K9"/>
<dbReference type="GO" id="GO:0015979">
    <property type="term" value="P:photosynthesis"/>
    <property type="evidence" value="ECO:0007669"/>
    <property type="project" value="InterPro"/>
</dbReference>
<dbReference type="InterPro" id="IPR002683">
    <property type="entry name" value="PsbP_C"/>
</dbReference>
<name>A0A8J4D8K9_9CHLO</name>
<dbReference type="GO" id="GO:0005509">
    <property type="term" value="F:calcium ion binding"/>
    <property type="evidence" value="ECO:0007669"/>
    <property type="project" value="InterPro"/>
</dbReference>
<feature type="domain" description="PsbP C-terminal" evidence="1">
    <location>
        <begin position="87"/>
        <end position="235"/>
    </location>
</feature>
<dbReference type="Gene3D" id="3.40.1000.10">
    <property type="entry name" value="Mog1/PsbP, alpha/beta/alpha sandwich"/>
    <property type="match status" value="1"/>
</dbReference>
<feature type="non-terminal residue" evidence="2">
    <location>
        <position position="238"/>
    </location>
</feature>
<evidence type="ECO:0000313" key="2">
    <source>
        <dbReference type="EMBL" id="GIL97750.1"/>
    </source>
</evidence>
<dbReference type="PANTHER" id="PTHR31407">
    <property type="match status" value="1"/>
</dbReference>
<dbReference type="EMBL" id="BNCQ01000005">
    <property type="protein sequence ID" value="GIL97750.1"/>
    <property type="molecule type" value="Genomic_DNA"/>
</dbReference>
<comment type="caution">
    <text evidence="2">The sequence shown here is derived from an EMBL/GenBank/DDBJ whole genome shotgun (WGS) entry which is preliminary data.</text>
</comment>
<reference evidence="2" key="1">
    <citation type="journal article" date="2021" name="Proc. Natl. Acad. Sci. U.S.A.">
        <title>Three genomes in the algal genus Volvox reveal the fate of a haploid sex-determining region after a transition to homothallism.</title>
        <authorList>
            <person name="Yamamoto K."/>
            <person name="Hamaji T."/>
            <person name="Kawai-Toyooka H."/>
            <person name="Matsuzaki R."/>
            <person name="Takahashi F."/>
            <person name="Nishimura Y."/>
            <person name="Kawachi M."/>
            <person name="Noguchi H."/>
            <person name="Minakuchi Y."/>
            <person name="Umen J.G."/>
            <person name="Toyoda A."/>
            <person name="Nozaki H."/>
        </authorList>
    </citation>
    <scope>NUCLEOTIDE SEQUENCE</scope>
    <source>
        <strain evidence="2">NIES-3785</strain>
    </source>
</reference>
<dbReference type="SUPFAM" id="SSF55724">
    <property type="entry name" value="Mog1p/PsbP-like"/>
    <property type="match status" value="1"/>
</dbReference>
<dbReference type="PANTHER" id="PTHR31407:SF4">
    <property type="entry name" value="PSBP-LIKE PROTEIN 1, CHLOROPLASTIC"/>
    <property type="match status" value="1"/>
</dbReference>
<dbReference type="InterPro" id="IPR016123">
    <property type="entry name" value="Mog1/PsbP_a/b/a-sand"/>
</dbReference>
<evidence type="ECO:0000259" key="1">
    <source>
        <dbReference type="Pfam" id="PF01789"/>
    </source>
</evidence>
<dbReference type="GO" id="GO:0009654">
    <property type="term" value="C:photosystem II oxygen evolving complex"/>
    <property type="evidence" value="ECO:0007669"/>
    <property type="project" value="InterPro"/>
</dbReference>
<gene>
    <name evidence="2" type="ORF">Vretimale_3316</name>
</gene>
<dbReference type="Proteomes" id="UP000722791">
    <property type="component" value="Unassembled WGS sequence"/>
</dbReference>
<proteinExistence type="predicted"/>